<dbReference type="InterPro" id="IPR028973">
    <property type="entry name" value="PhnB-like"/>
</dbReference>
<reference evidence="2 3" key="1">
    <citation type="submission" date="2019-03" db="EMBL/GenBank/DDBJ databases">
        <title>Bacillus niacini sp. nov. a Nicotinate-Metabolizing Mesophile Isolated from Soil.</title>
        <authorList>
            <person name="Zhang G."/>
        </authorList>
    </citation>
    <scope>NUCLEOTIDE SEQUENCE [LARGE SCALE GENOMIC DNA]</scope>
    <source>
        <strain evidence="2 3">WN066</strain>
    </source>
</reference>
<feature type="domain" description="PhnB-like" evidence="1">
    <location>
        <begin position="13"/>
        <end position="44"/>
    </location>
</feature>
<comment type="caution">
    <text evidence="2">The sequence shown here is derived from an EMBL/GenBank/DDBJ whole genome shotgun (WGS) entry which is preliminary data.</text>
</comment>
<organism evidence="2 3">
    <name type="scientific">Bacillus salipaludis</name>
    <dbReference type="NCBI Taxonomy" id="2547811"/>
    <lineage>
        <taxon>Bacteria</taxon>
        <taxon>Bacillati</taxon>
        <taxon>Bacillota</taxon>
        <taxon>Bacilli</taxon>
        <taxon>Bacillales</taxon>
        <taxon>Bacillaceae</taxon>
        <taxon>Bacillus</taxon>
    </lineage>
</organism>
<name>A0A4R5VJR7_9BACI</name>
<dbReference type="EMBL" id="SMYO01000039">
    <property type="protein sequence ID" value="TDK54738.1"/>
    <property type="molecule type" value="Genomic_DNA"/>
</dbReference>
<dbReference type="InterPro" id="IPR029068">
    <property type="entry name" value="Glyas_Bleomycin-R_OHBP_Dase"/>
</dbReference>
<sequence>MIQEDYSLESLLTDSLVQQLLISDYGFSKKFGWLDDRFGVSWQLNLPL</sequence>
<gene>
    <name evidence="2" type="ORF">E2K98_28910</name>
</gene>
<evidence type="ECO:0000313" key="3">
    <source>
        <dbReference type="Proteomes" id="UP000295132"/>
    </source>
</evidence>
<accession>A0A4R5VJR7</accession>
<proteinExistence type="predicted"/>
<dbReference type="SUPFAM" id="SSF54593">
    <property type="entry name" value="Glyoxalase/Bleomycin resistance protein/Dihydroxybiphenyl dioxygenase"/>
    <property type="match status" value="1"/>
</dbReference>
<protein>
    <recommendedName>
        <fullName evidence="1">PhnB-like domain-containing protein</fullName>
    </recommendedName>
</protein>
<dbReference type="Gene3D" id="3.30.720.110">
    <property type="match status" value="1"/>
</dbReference>
<dbReference type="Proteomes" id="UP000295132">
    <property type="component" value="Unassembled WGS sequence"/>
</dbReference>
<dbReference type="Pfam" id="PF06983">
    <property type="entry name" value="3-dmu-9_3-mt"/>
    <property type="match status" value="1"/>
</dbReference>
<evidence type="ECO:0000313" key="2">
    <source>
        <dbReference type="EMBL" id="TDK54738.1"/>
    </source>
</evidence>
<evidence type="ECO:0000259" key="1">
    <source>
        <dbReference type="Pfam" id="PF06983"/>
    </source>
</evidence>
<dbReference type="AlphaFoldDB" id="A0A4R5VJR7"/>